<gene>
    <name evidence="2" type="ORF">AGLY_005472</name>
</gene>
<keyword evidence="3" id="KW-1185">Reference proteome</keyword>
<dbReference type="OrthoDB" id="6596798at2759"/>
<dbReference type="Proteomes" id="UP000475862">
    <property type="component" value="Unassembled WGS sequence"/>
</dbReference>
<sequence>MDGSGINCTVSLMRCDDISQISLFKTDVINSADSISMEPKDTGVSSKTIELKRSARLSKKRTLQDNQVTELVDRLNDSNEGEKLSKSLKSKKNKTEMYVTPNIDIKKINNRDSVKSTINTTSELSSMTNVQSSLNTIVNNEEKISVKILPRAFKNKNSSKPLLVTCVKNLTTVKDDYKEDEVRPTHEKSDELVKLTRKRGRPSQKELQFSLQDVGKVNTSSSDDIDQQKTRKWFSDPFEKSHGAYYESEFSTLNENDFTPTPESNRYDDGPLKPKRKQIGTKSSTADVKIVVNDSCTMEDSTEQVKAVPTVVTSENNKILSRYCETFDREIALISNRFNVQCDVLRNIIEKESISVLREKYSDTVTMSMVTVSPVVSLTENGKCKSGRNSNCASVKYKIEPARETVAYEKTNLKDTMEEVSKTMPSWTLSIVADPPRYVISQMSIETYGTPIANKSVVLDRYFRASVYINQRLEYKYCKRYTTAADIVNLIKELDAII</sequence>
<dbReference type="EMBL" id="VYZN01000015">
    <property type="protein sequence ID" value="KAE9538890.1"/>
    <property type="molecule type" value="Genomic_DNA"/>
</dbReference>
<proteinExistence type="predicted"/>
<protein>
    <submittedName>
        <fullName evidence="2">Uncharacterized protein</fullName>
    </submittedName>
</protein>
<feature type="compositionally biased region" description="Polar residues" evidence="1">
    <location>
        <begin position="251"/>
        <end position="264"/>
    </location>
</feature>
<feature type="compositionally biased region" description="Basic and acidic residues" evidence="1">
    <location>
        <begin position="182"/>
        <end position="194"/>
    </location>
</feature>
<feature type="region of interest" description="Disordered" evidence="1">
    <location>
        <begin position="182"/>
        <end position="205"/>
    </location>
</feature>
<dbReference type="AlphaFoldDB" id="A0A6G0TUL5"/>
<evidence type="ECO:0000313" key="2">
    <source>
        <dbReference type="EMBL" id="KAE9538890.1"/>
    </source>
</evidence>
<accession>A0A6G0TUL5</accession>
<reference evidence="2 3" key="1">
    <citation type="submission" date="2019-08" db="EMBL/GenBank/DDBJ databases">
        <title>The genome of the soybean aphid Biotype 1, its phylome, world population structure and adaptation to the North American continent.</title>
        <authorList>
            <person name="Giordano R."/>
            <person name="Donthu R.K."/>
            <person name="Hernandez A.G."/>
            <person name="Wright C.L."/>
            <person name="Zimin A.V."/>
        </authorList>
    </citation>
    <scope>NUCLEOTIDE SEQUENCE [LARGE SCALE GENOMIC DNA]</scope>
    <source>
        <tissue evidence="2">Whole aphids</tissue>
    </source>
</reference>
<name>A0A6G0TUL5_APHGL</name>
<evidence type="ECO:0000256" key="1">
    <source>
        <dbReference type="SAM" id="MobiDB-lite"/>
    </source>
</evidence>
<organism evidence="2 3">
    <name type="scientific">Aphis glycines</name>
    <name type="common">Soybean aphid</name>
    <dbReference type="NCBI Taxonomy" id="307491"/>
    <lineage>
        <taxon>Eukaryota</taxon>
        <taxon>Metazoa</taxon>
        <taxon>Ecdysozoa</taxon>
        <taxon>Arthropoda</taxon>
        <taxon>Hexapoda</taxon>
        <taxon>Insecta</taxon>
        <taxon>Pterygota</taxon>
        <taxon>Neoptera</taxon>
        <taxon>Paraneoptera</taxon>
        <taxon>Hemiptera</taxon>
        <taxon>Sternorrhyncha</taxon>
        <taxon>Aphidomorpha</taxon>
        <taxon>Aphidoidea</taxon>
        <taxon>Aphididae</taxon>
        <taxon>Aphidini</taxon>
        <taxon>Aphis</taxon>
        <taxon>Aphis</taxon>
    </lineage>
</organism>
<evidence type="ECO:0000313" key="3">
    <source>
        <dbReference type="Proteomes" id="UP000475862"/>
    </source>
</evidence>
<feature type="region of interest" description="Disordered" evidence="1">
    <location>
        <begin position="251"/>
        <end position="280"/>
    </location>
</feature>
<comment type="caution">
    <text evidence="2">The sequence shown here is derived from an EMBL/GenBank/DDBJ whole genome shotgun (WGS) entry which is preliminary data.</text>
</comment>